<evidence type="ECO:0000256" key="1">
    <source>
        <dbReference type="SAM" id="MobiDB-lite"/>
    </source>
</evidence>
<dbReference type="Proteomes" id="UP000887458">
    <property type="component" value="Unassembled WGS sequence"/>
</dbReference>
<feature type="region of interest" description="Disordered" evidence="1">
    <location>
        <begin position="1"/>
        <end position="75"/>
    </location>
</feature>
<organism evidence="2 3">
    <name type="scientific">Dermatophagoides pteronyssinus</name>
    <name type="common">European house dust mite</name>
    <dbReference type="NCBI Taxonomy" id="6956"/>
    <lineage>
        <taxon>Eukaryota</taxon>
        <taxon>Metazoa</taxon>
        <taxon>Ecdysozoa</taxon>
        <taxon>Arthropoda</taxon>
        <taxon>Chelicerata</taxon>
        <taxon>Arachnida</taxon>
        <taxon>Acari</taxon>
        <taxon>Acariformes</taxon>
        <taxon>Sarcoptiformes</taxon>
        <taxon>Astigmata</taxon>
        <taxon>Psoroptidia</taxon>
        <taxon>Analgoidea</taxon>
        <taxon>Pyroglyphidae</taxon>
        <taxon>Dermatophagoidinae</taxon>
        <taxon>Dermatophagoides</taxon>
    </lineage>
</organism>
<dbReference type="EMBL" id="NJHN03000034">
    <property type="protein sequence ID" value="KAH9423035.1"/>
    <property type="molecule type" value="Genomic_DNA"/>
</dbReference>
<feature type="compositionally biased region" description="Polar residues" evidence="1">
    <location>
        <begin position="8"/>
        <end position="28"/>
    </location>
</feature>
<evidence type="ECO:0000313" key="3">
    <source>
        <dbReference type="Proteomes" id="UP000887458"/>
    </source>
</evidence>
<gene>
    <name evidence="2" type="ORF">DERP_007627</name>
</gene>
<accession>A0ABQ8JK95</accession>
<sequence length="75" mass="8523">MAVVHPISSLSSSVYEQPILSSQTNTTAHDTRQPRPSSSPPPQRNRLSYRFYHYQQQQQSDGPKDHDNGRVIVMS</sequence>
<keyword evidence="3" id="KW-1185">Reference proteome</keyword>
<reference evidence="2 3" key="1">
    <citation type="journal article" date="2018" name="J. Allergy Clin. Immunol.">
        <title>High-quality assembly of Dermatophagoides pteronyssinus genome and transcriptome reveals a wide range of novel allergens.</title>
        <authorList>
            <person name="Liu X.Y."/>
            <person name="Yang K.Y."/>
            <person name="Wang M.Q."/>
            <person name="Kwok J.S."/>
            <person name="Zeng X."/>
            <person name="Yang Z."/>
            <person name="Xiao X.J."/>
            <person name="Lau C.P."/>
            <person name="Li Y."/>
            <person name="Huang Z.M."/>
            <person name="Ba J.G."/>
            <person name="Yim A.K."/>
            <person name="Ouyang C.Y."/>
            <person name="Ngai S.M."/>
            <person name="Chan T.F."/>
            <person name="Leung E.L."/>
            <person name="Liu L."/>
            <person name="Liu Z.G."/>
            <person name="Tsui S.K."/>
        </authorList>
    </citation>
    <scope>NUCLEOTIDE SEQUENCE [LARGE SCALE GENOMIC DNA]</scope>
    <source>
        <strain evidence="2">Derp</strain>
    </source>
</reference>
<evidence type="ECO:0000313" key="2">
    <source>
        <dbReference type="EMBL" id="KAH9423035.1"/>
    </source>
</evidence>
<name>A0ABQ8JK95_DERPT</name>
<comment type="caution">
    <text evidence="2">The sequence shown here is derived from an EMBL/GenBank/DDBJ whole genome shotgun (WGS) entry which is preliminary data.</text>
</comment>
<proteinExistence type="predicted"/>
<protein>
    <submittedName>
        <fullName evidence="2">Uncharacterized protein</fullName>
    </submittedName>
</protein>
<reference evidence="2 3" key="2">
    <citation type="journal article" date="2022" name="Mol. Biol. Evol.">
        <title>Comparative Genomics Reveals Insights into the Divergent Evolution of Astigmatic Mites and Household Pest Adaptations.</title>
        <authorList>
            <person name="Xiong Q."/>
            <person name="Wan A.T."/>
            <person name="Liu X."/>
            <person name="Fung C.S."/>
            <person name="Xiao X."/>
            <person name="Malainual N."/>
            <person name="Hou J."/>
            <person name="Wang L."/>
            <person name="Wang M."/>
            <person name="Yang K.Y."/>
            <person name="Cui Y."/>
            <person name="Leung E.L."/>
            <person name="Nong W."/>
            <person name="Shin S.K."/>
            <person name="Au S.W."/>
            <person name="Jeong K.Y."/>
            <person name="Chew F.T."/>
            <person name="Hui J.H."/>
            <person name="Leung T.F."/>
            <person name="Tungtrongchitr A."/>
            <person name="Zhong N."/>
            <person name="Liu Z."/>
            <person name="Tsui S.K."/>
        </authorList>
    </citation>
    <scope>NUCLEOTIDE SEQUENCE [LARGE SCALE GENOMIC DNA]</scope>
    <source>
        <strain evidence="2">Derp</strain>
    </source>
</reference>